<keyword evidence="5 8" id="KW-0067">ATP-binding</keyword>
<keyword evidence="2 8" id="KW-0963">Cytoplasm</keyword>
<keyword evidence="3 8" id="KW-0493">Microtubule</keyword>
<dbReference type="InterPro" id="IPR003960">
    <property type="entry name" value="ATPase_AAA_CS"/>
</dbReference>
<dbReference type="InterPro" id="IPR050304">
    <property type="entry name" value="MT-severing_AAA_ATPase"/>
</dbReference>
<comment type="subcellular location">
    <subcellularLocation>
        <location evidence="1">Cytoplasm</location>
        <location evidence="1">Cytoskeleton</location>
    </subcellularLocation>
    <subcellularLocation>
        <location evidence="8">Cytoplasm</location>
    </subcellularLocation>
    <subcellularLocation>
        <location evidence="8">Cytoplasm</location>
        <location evidence="8">Cytoskeleton</location>
        <location evidence="8">Microtubule organizing center</location>
        <location evidence="8">Centrosome</location>
    </subcellularLocation>
    <subcellularLocation>
        <location evidence="8">Cytoplasm</location>
        <location evidence="8">Cytoskeleton</location>
        <location evidence="8">Spindle pole</location>
    </subcellularLocation>
    <subcellularLocation>
        <location evidence="8">Cytoplasm</location>
        <location evidence="8">Cytoskeleton</location>
        <location evidence="8">Spindle</location>
    </subcellularLocation>
    <text evidence="8">Predominantly cytoplasmic. Also localized to the interphase centrosome and the mitotic spindle poles. Enhanced recruitment to the mitotic spindle poles requires microtubules and interaction with KATNB1.</text>
</comment>
<evidence type="ECO:0000256" key="2">
    <source>
        <dbReference type="ARBA" id="ARBA00022490"/>
    </source>
</evidence>
<dbReference type="FunFam" id="3.40.50.300:FF:000159">
    <property type="entry name" value="Katanin p60 ATPase-containing subunit A1"/>
    <property type="match status" value="1"/>
</dbReference>
<keyword evidence="8" id="KW-0131">Cell cycle</keyword>
<dbReference type="GO" id="GO:0016887">
    <property type="term" value="F:ATP hydrolysis activity"/>
    <property type="evidence" value="ECO:0007669"/>
    <property type="project" value="InterPro"/>
</dbReference>
<dbReference type="GO" id="GO:0000922">
    <property type="term" value="C:spindle pole"/>
    <property type="evidence" value="ECO:0007669"/>
    <property type="project" value="UniProtKB-SubCell"/>
</dbReference>
<dbReference type="InterPro" id="IPR003593">
    <property type="entry name" value="AAA+_ATPase"/>
</dbReference>
<protein>
    <recommendedName>
        <fullName evidence="8">Katanin p60 ATPase-containing subunit A1</fullName>
        <shortName evidence="8">Katanin p60 subunit A1</shortName>
        <ecNumber evidence="8">5.6.1.1</ecNumber>
    </recommendedName>
    <alternativeName>
        <fullName evidence="8">p60 katanin</fullName>
    </alternativeName>
</protein>
<dbReference type="Pfam" id="PF17862">
    <property type="entry name" value="AAA_lid_3"/>
    <property type="match status" value="1"/>
</dbReference>
<dbReference type="FunFam" id="1.10.8.60:FF:000025">
    <property type="entry name" value="Katanin p60 ATPase-containing subunit A1"/>
    <property type="match status" value="1"/>
</dbReference>
<dbReference type="GO" id="GO:0005813">
    <property type="term" value="C:centrosome"/>
    <property type="evidence" value="ECO:0007669"/>
    <property type="project" value="UniProtKB-SubCell"/>
</dbReference>
<dbReference type="Gene3D" id="3.40.50.300">
    <property type="entry name" value="P-loop containing nucleotide triphosphate hydrolases"/>
    <property type="match status" value="1"/>
</dbReference>
<organism evidence="11 12">
    <name type="scientific">Onchocerca flexuosa</name>
    <dbReference type="NCBI Taxonomy" id="387005"/>
    <lineage>
        <taxon>Eukaryota</taxon>
        <taxon>Metazoa</taxon>
        <taxon>Ecdysozoa</taxon>
        <taxon>Nematoda</taxon>
        <taxon>Chromadorea</taxon>
        <taxon>Rhabditida</taxon>
        <taxon>Spirurina</taxon>
        <taxon>Spiruromorpha</taxon>
        <taxon>Filarioidea</taxon>
        <taxon>Onchocercidae</taxon>
        <taxon>Onchocerca</taxon>
    </lineage>
</organism>
<dbReference type="GO" id="GO:0005737">
    <property type="term" value="C:cytoplasm"/>
    <property type="evidence" value="ECO:0007669"/>
    <property type="project" value="UniProtKB-SubCell"/>
</dbReference>
<dbReference type="Gene3D" id="1.10.8.60">
    <property type="match status" value="1"/>
</dbReference>
<keyword evidence="6 8" id="KW-0206">Cytoskeleton</keyword>
<keyword evidence="8" id="KW-0132">Cell division</keyword>
<dbReference type="EMBL" id="KZ269999">
    <property type="protein sequence ID" value="OZC08926.1"/>
    <property type="molecule type" value="Genomic_DNA"/>
</dbReference>
<keyword evidence="7 8" id="KW-0413">Isomerase</keyword>
<dbReference type="Pfam" id="PF00004">
    <property type="entry name" value="AAA"/>
    <property type="match status" value="1"/>
</dbReference>
<evidence type="ECO:0000256" key="7">
    <source>
        <dbReference type="ARBA" id="ARBA00023235"/>
    </source>
</evidence>
<dbReference type="Pfam" id="PF09336">
    <property type="entry name" value="Vps4_C"/>
    <property type="match status" value="1"/>
</dbReference>
<keyword evidence="12" id="KW-1185">Reference proteome</keyword>
<dbReference type="PANTHER" id="PTHR23074">
    <property type="entry name" value="AAA DOMAIN-CONTAINING"/>
    <property type="match status" value="1"/>
</dbReference>
<dbReference type="SUPFAM" id="SSF52540">
    <property type="entry name" value="P-loop containing nucleoside triphosphate hydrolases"/>
    <property type="match status" value="1"/>
</dbReference>
<dbReference type="SMART" id="SM00382">
    <property type="entry name" value="AAA"/>
    <property type="match status" value="1"/>
</dbReference>
<comment type="activity regulation">
    <text evidence="8">ATPase activity is stimulated by microtubules, which promote homooligomerization. ATP-dependent microtubule severing is stimulated by interaction with KATNB1.</text>
</comment>
<evidence type="ECO:0000313" key="11">
    <source>
        <dbReference type="EMBL" id="OZC08926.1"/>
    </source>
</evidence>
<dbReference type="HAMAP" id="MF_03023">
    <property type="entry name" value="Katanin_p60_A1"/>
    <property type="match status" value="1"/>
</dbReference>
<dbReference type="PROSITE" id="PS00674">
    <property type="entry name" value="AAA"/>
    <property type="match status" value="1"/>
</dbReference>
<evidence type="ECO:0000256" key="6">
    <source>
        <dbReference type="ARBA" id="ARBA00023212"/>
    </source>
</evidence>
<dbReference type="InterPro" id="IPR027417">
    <property type="entry name" value="P-loop_NTPase"/>
</dbReference>
<dbReference type="InterPro" id="IPR003959">
    <property type="entry name" value="ATPase_AAA_core"/>
</dbReference>
<evidence type="ECO:0000313" key="12">
    <source>
        <dbReference type="Proteomes" id="UP000242913"/>
    </source>
</evidence>
<evidence type="ECO:0000256" key="8">
    <source>
        <dbReference type="HAMAP-Rule" id="MF_03023"/>
    </source>
</evidence>
<name>A0A238BVJ3_9BILA</name>
<accession>A0A238BVJ3</accession>
<dbReference type="GO" id="GO:0005874">
    <property type="term" value="C:microtubule"/>
    <property type="evidence" value="ECO:0007669"/>
    <property type="project" value="UniProtKB-KW"/>
</dbReference>
<proteinExistence type="inferred from homology"/>
<evidence type="ECO:0000256" key="5">
    <source>
        <dbReference type="ARBA" id="ARBA00022840"/>
    </source>
</evidence>
<dbReference type="GO" id="GO:0051301">
    <property type="term" value="P:cell division"/>
    <property type="evidence" value="ECO:0007669"/>
    <property type="project" value="UniProtKB-KW"/>
</dbReference>
<dbReference type="InterPro" id="IPR015415">
    <property type="entry name" value="Spast_Vps4_C"/>
</dbReference>
<dbReference type="GO" id="GO:0008568">
    <property type="term" value="F:microtubule severing ATPase activity"/>
    <property type="evidence" value="ECO:0007669"/>
    <property type="project" value="UniProtKB-EC"/>
</dbReference>
<comment type="function">
    <text evidence="8">Catalytic subunit of a complex which severs microtubules in an ATP-dependent manner. Microtubule severing may promote rapid reorganization of cellular microtubule arrays and the release of microtubules from the centrosome following nucleation.</text>
</comment>
<keyword evidence="8" id="KW-0498">Mitosis</keyword>
<feature type="region of interest" description="Disordered" evidence="9">
    <location>
        <begin position="151"/>
        <end position="186"/>
    </location>
</feature>
<dbReference type="GO" id="GO:0051013">
    <property type="term" value="P:microtubule severing"/>
    <property type="evidence" value="ECO:0007669"/>
    <property type="project" value="UniProtKB-UniRule"/>
</dbReference>
<dbReference type="InterPro" id="IPR041569">
    <property type="entry name" value="AAA_lid_3"/>
</dbReference>
<evidence type="ECO:0000256" key="3">
    <source>
        <dbReference type="ARBA" id="ARBA00022701"/>
    </source>
</evidence>
<evidence type="ECO:0000256" key="1">
    <source>
        <dbReference type="ARBA" id="ARBA00004245"/>
    </source>
</evidence>
<dbReference type="OrthoDB" id="5334845at2759"/>
<evidence type="ECO:0000259" key="10">
    <source>
        <dbReference type="SMART" id="SM00382"/>
    </source>
</evidence>
<reference evidence="11 12" key="1">
    <citation type="submission" date="2015-12" db="EMBL/GenBank/DDBJ databases">
        <title>Draft genome of the nematode, Onchocerca flexuosa.</title>
        <authorList>
            <person name="Mitreva M."/>
        </authorList>
    </citation>
    <scope>NUCLEOTIDE SEQUENCE [LARGE SCALE GENOMIC DNA]</scope>
    <source>
        <strain evidence="11">Red Deer</strain>
    </source>
</reference>
<sequence>MEWEISESYRAAKEAALRRKYDQSALFLRTALSLIERRLNSISVDDPSKGQLVKVKSVLKLNVERMNGIADVVSQMRQMAGATISLSPTDAPPSDPDVWPLPPLTKKMSAIPSPKSIAKKQTYSRIDNKIKKSSVGKSPCTGAGCRSITKRANSLGRASMNEPSEVTSKEEGDNNSNEKGGSEKVFDDRGFDKELVEIIERDIMQKRPDVHWDDIAGLDEAKKLLKEAGIRRPWRGVCMVGPPGTGKTMLAKAVATESQTTFFCVSSATLTSKYRGDSEKLVQLLFKMARFYAPSTIFIDEIDSLCSRRGADSEHEASRRVKSELLTQMDGCSPDVSRVLVLAATNFPWDLDEALRRRLEKRIYIPLPDKTNRFQLLKLALAEVSIDEEVNLETVADSLDGYSGADITNVCREAAMMSMRVRIANLTAEEIKALKQEEVDLPITSNDFSQAIQNTSPSVSSTDVQKYEKWIHDFGAA</sequence>
<comment type="subunit">
    <text evidence="8">Can homooligomerize into hexameric rings, which may be promoted by interaction with microtubules. Interacts with KATNB1, which may serve as a targeting subunit.</text>
</comment>
<gene>
    <name evidence="8" type="primary">KATNA1</name>
    <name evidence="11" type="ORF">X798_04013</name>
</gene>
<evidence type="ECO:0000256" key="9">
    <source>
        <dbReference type="SAM" id="MobiDB-lite"/>
    </source>
</evidence>
<dbReference type="AlphaFoldDB" id="A0A238BVJ3"/>
<evidence type="ECO:0000256" key="4">
    <source>
        <dbReference type="ARBA" id="ARBA00022741"/>
    </source>
</evidence>
<dbReference type="Proteomes" id="UP000242913">
    <property type="component" value="Unassembled WGS sequence"/>
</dbReference>
<dbReference type="GO" id="GO:0005524">
    <property type="term" value="F:ATP binding"/>
    <property type="evidence" value="ECO:0007669"/>
    <property type="project" value="UniProtKB-KW"/>
</dbReference>
<keyword evidence="4 8" id="KW-0547">Nucleotide-binding</keyword>
<dbReference type="Gene3D" id="1.20.58.80">
    <property type="entry name" value="Phosphotransferase system, lactose/cellobiose-type IIA subunit"/>
    <property type="match status" value="1"/>
</dbReference>
<feature type="domain" description="AAA+ ATPase" evidence="10">
    <location>
        <begin position="233"/>
        <end position="369"/>
    </location>
</feature>
<dbReference type="PANTHER" id="PTHR23074:SF19">
    <property type="entry name" value="KATANIN P60 ATPASE-CONTAINING SUBUNIT A1"/>
    <property type="match status" value="1"/>
</dbReference>
<feature type="binding site" evidence="8">
    <location>
        <begin position="241"/>
        <end position="248"/>
    </location>
    <ligand>
        <name>ATP</name>
        <dbReference type="ChEBI" id="CHEBI:30616"/>
    </ligand>
</feature>
<dbReference type="InterPro" id="IPR028596">
    <property type="entry name" value="KATNA1"/>
</dbReference>
<comment type="catalytic activity">
    <reaction evidence="8">
        <text>n ATP + n H2O + a microtubule = n ADP + n phosphate + (n+1) alpha/beta tubulin heterodimers.</text>
        <dbReference type="EC" id="5.6.1.1"/>
    </reaction>
</comment>
<dbReference type="GO" id="GO:0008017">
    <property type="term" value="F:microtubule binding"/>
    <property type="evidence" value="ECO:0007669"/>
    <property type="project" value="UniProtKB-UniRule"/>
</dbReference>
<comment type="similarity">
    <text evidence="8">Belongs to the AAA ATPase family. Katanin p60 subunit A1 subfamily.</text>
</comment>
<dbReference type="EC" id="5.6.1.1" evidence="8"/>